<dbReference type="CDD" id="cd06184">
    <property type="entry name" value="flavohem_like_fad_nad_binding"/>
    <property type="match status" value="1"/>
</dbReference>
<keyword evidence="10 15" id="KW-0560">Oxidoreductase</keyword>
<evidence type="ECO:0000313" key="19">
    <source>
        <dbReference type="Proteomes" id="UP001589854"/>
    </source>
</evidence>
<dbReference type="SUPFAM" id="SSF52343">
    <property type="entry name" value="Ferredoxin reductase-like, C-terminal NADP-linked domain"/>
    <property type="match status" value="1"/>
</dbReference>
<evidence type="ECO:0000256" key="14">
    <source>
        <dbReference type="ARBA" id="ARBA00049433"/>
    </source>
</evidence>
<evidence type="ECO:0000256" key="9">
    <source>
        <dbReference type="ARBA" id="ARBA00022857"/>
    </source>
</evidence>
<keyword evidence="4 15" id="KW-0349">Heme</keyword>
<evidence type="ECO:0000313" key="18">
    <source>
        <dbReference type="EMBL" id="MFC0272158.1"/>
    </source>
</evidence>
<keyword evidence="6 15" id="KW-0285">Flavoprotein</keyword>
<dbReference type="PRINTS" id="PR00371">
    <property type="entry name" value="FPNCR"/>
</dbReference>
<dbReference type="InterPro" id="IPR023950">
    <property type="entry name" value="Hmp"/>
</dbReference>
<dbReference type="InterPro" id="IPR039261">
    <property type="entry name" value="FNR_nucleotide-bd"/>
</dbReference>
<dbReference type="PROSITE" id="PS01033">
    <property type="entry name" value="GLOBIN"/>
    <property type="match status" value="1"/>
</dbReference>
<comment type="caution">
    <text evidence="18">The sequence shown here is derived from an EMBL/GenBank/DDBJ whole genome shotgun (WGS) entry which is preliminary data.</text>
</comment>
<dbReference type="Gene3D" id="3.40.50.80">
    <property type="entry name" value="Nucleotide-binding domain of ferredoxin-NADP reductase (FNR) module"/>
    <property type="match status" value="1"/>
</dbReference>
<evidence type="ECO:0000256" key="12">
    <source>
        <dbReference type="ARBA" id="ARBA00023027"/>
    </source>
</evidence>
<evidence type="ECO:0000256" key="10">
    <source>
        <dbReference type="ARBA" id="ARBA00023002"/>
    </source>
</evidence>
<feature type="binding site" evidence="15">
    <location>
        <position position="190"/>
    </location>
    <ligand>
        <name>FAD</name>
        <dbReference type="ChEBI" id="CHEBI:57692"/>
    </ligand>
</feature>
<keyword evidence="9 15" id="KW-0521">NADP</keyword>
<organism evidence="18 19">
    <name type="scientific">Metabacillus herbersteinensis</name>
    <dbReference type="NCBI Taxonomy" id="283816"/>
    <lineage>
        <taxon>Bacteria</taxon>
        <taxon>Bacillati</taxon>
        <taxon>Bacillota</taxon>
        <taxon>Bacilli</taxon>
        <taxon>Bacillales</taxon>
        <taxon>Bacillaceae</taxon>
        <taxon>Metabacillus</taxon>
    </lineage>
</organism>
<feature type="site" description="Involved in heme-bound ligand stabilization and O-O bond activation" evidence="15">
    <location>
        <position position="29"/>
    </location>
</feature>
<keyword evidence="11 15" id="KW-0408">Iron</keyword>
<feature type="site" description="Influences the redox potential of the prosthetic heme and FAD groups" evidence="15">
    <location>
        <position position="394"/>
    </location>
</feature>
<feature type="binding site" evidence="15">
    <location>
        <begin position="206"/>
        <end position="209"/>
    </location>
    <ligand>
        <name>FAD</name>
        <dbReference type="ChEBI" id="CHEBI:57692"/>
    </ligand>
</feature>
<evidence type="ECO:0000256" key="8">
    <source>
        <dbReference type="ARBA" id="ARBA00022827"/>
    </source>
</evidence>
<keyword evidence="8 15" id="KW-0274">FAD</keyword>
<dbReference type="Gene3D" id="1.10.490.10">
    <property type="entry name" value="Globins"/>
    <property type="match status" value="1"/>
</dbReference>
<feature type="domain" description="FAD-binding FR-type" evidence="17">
    <location>
        <begin position="152"/>
        <end position="262"/>
    </location>
</feature>
<dbReference type="InterPro" id="IPR000971">
    <property type="entry name" value="Globin"/>
</dbReference>
<keyword evidence="19" id="KW-1185">Reference proteome</keyword>
<dbReference type="Proteomes" id="UP001589854">
    <property type="component" value="Unassembled WGS sequence"/>
</dbReference>
<evidence type="ECO:0000256" key="13">
    <source>
        <dbReference type="ARBA" id="ARBA00048649"/>
    </source>
</evidence>
<sequence>MLSTKTIEIVKSTAPVLAEKGLEITSHFYKRLFENHPELLNIFNHANQKQGRQQTALANTIYAAATYIDQLEVLLPAVKQIAYKHRSLGVKPEHYPIVGEHLLLAIKEVLGEVASDEIIQAWGAAYGVISQVFIDVENEMYAEAKNQPYGWEGFKKFVVVKKQQENNLITSLYLEPMDKTAVPSFQPGQYITIRLNIPGETYLVNRQYSLSNAPGEKYYRISVKREANNSTPNGKVSNYLHDLLVMGNELDVSAPSGDFYLNEESSAPIYLISGGIGVTPMMSMLNYLKEKQPSREITFIHAAQNGDVHAFKEEKAKLFSELENAHQSLFYNQPTEEDKKHDGFIEGRIQMDWIKTNIRNKNAHFYICGPIPFMRAMIDSLERIGVYDENIHYEFFGPSINLKEYQNV</sequence>
<dbReference type="InterPro" id="IPR001433">
    <property type="entry name" value="OxRdtase_FAD/NAD-bd"/>
</dbReference>
<evidence type="ECO:0000256" key="7">
    <source>
        <dbReference type="ARBA" id="ARBA00022723"/>
    </source>
</evidence>
<keyword evidence="5 15" id="KW-0561">Oxygen transport</keyword>
<feature type="binding site" description="proximal binding residue" evidence="15">
    <location>
        <position position="85"/>
    </location>
    <ligand>
        <name>heme b</name>
        <dbReference type="ChEBI" id="CHEBI:60344"/>
    </ligand>
    <ligandPart>
        <name>Fe</name>
        <dbReference type="ChEBI" id="CHEBI:18248"/>
    </ligandPart>
</feature>
<proteinExistence type="inferred from homology"/>
<comment type="catalytic activity">
    <reaction evidence="14 15">
        <text>2 nitric oxide + NADPH + 2 O2 = 2 nitrate + NADP(+) + H(+)</text>
        <dbReference type="Rhea" id="RHEA:19465"/>
        <dbReference type="ChEBI" id="CHEBI:15378"/>
        <dbReference type="ChEBI" id="CHEBI:15379"/>
        <dbReference type="ChEBI" id="CHEBI:16480"/>
        <dbReference type="ChEBI" id="CHEBI:17632"/>
        <dbReference type="ChEBI" id="CHEBI:57783"/>
        <dbReference type="ChEBI" id="CHEBI:58349"/>
        <dbReference type="EC" id="1.14.12.17"/>
    </reaction>
</comment>
<feature type="active site" description="Charge relay system" evidence="15">
    <location>
        <position position="95"/>
    </location>
</feature>
<dbReference type="Pfam" id="PF00042">
    <property type="entry name" value="Globin"/>
    <property type="match status" value="1"/>
</dbReference>
<comment type="domain">
    <text evidence="15">Consists of two distinct domains; an N-terminal heme-containing oxygen-binding domain and a C-terminal reductase domain with binding sites for FAD and NAD(P)H.</text>
</comment>
<dbReference type="Pfam" id="PF00970">
    <property type="entry name" value="FAD_binding_6"/>
    <property type="match status" value="1"/>
</dbReference>
<dbReference type="PANTHER" id="PTHR43396">
    <property type="entry name" value="FLAVOHEMOPROTEIN"/>
    <property type="match status" value="1"/>
</dbReference>
<dbReference type="SUPFAM" id="SSF63380">
    <property type="entry name" value="Riboflavin synthase domain-like"/>
    <property type="match status" value="1"/>
</dbReference>
<dbReference type="CDD" id="cd14777">
    <property type="entry name" value="Yhb1-globin-like"/>
    <property type="match status" value="1"/>
</dbReference>
<evidence type="ECO:0000256" key="4">
    <source>
        <dbReference type="ARBA" id="ARBA00022617"/>
    </source>
</evidence>
<dbReference type="GO" id="GO:0008941">
    <property type="term" value="F:nitric oxide dioxygenase NAD(P)H activity"/>
    <property type="evidence" value="ECO:0007669"/>
    <property type="project" value="UniProtKB-EC"/>
</dbReference>
<dbReference type="InterPro" id="IPR017927">
    <property type="entry name" value="FAD-bd_FR_type"/>
</dbReference>
<name>A0ABV6GFC0_9BACI</name>
<dbReference type="SUPFAM" id="SSF46458">
    <property type="entry name" value="Globin-like"/>
    <property type="match status" value="1"/>
</dbReference>
<evidence type="ECO:0000256" key="2">
    <source>
        <dbReference type="ARBA" id="ARBA00008414"/>
    </source>
</evidence>
<comment type="similarity">
    <text evidence="2 15">Belongs to the globin family. Two-domain flavohemoproteins subfamily.</text>
</comment>
<feature type="domain" description="Globin" evidence="16">
    <location>
        <begin position="1"/>
        <end position="138"/>
    </location>
</feature>
<dbReference type="PRINTS" id="PR00410">
    <property type="entry name" value="PHEHYDRXLASE"/>
</dbReference>
<dbReference type="EMBL" id="JBHLVO010000008">
    <property type="protein sequence ID" value="MFC0272158.1"/>
    <property type="molecule type" value="Genomic_DNA"/>
</dbReference>
<feature type="site" description="Influences the redox potential of the prosthetic heme and FAD groups" evidence="15">
    <location>
        <position position="84"/>
    </location>
</feature>
<comment type="catalytic activity">
    <reaction evidence="13 15">
        <text>2 nitric oxide + NADH + 2 O2 = 2 nitrate + NAD(+) + H(+)</text>
        <dbReference type="Rhea" id="RHEA:19469"/>
        <dbReference type="ChEBI" id="CHEBI:15378"/>
        <dbReference type="ChEBI" id="CHEBI:15379"/>
        <dbReference type="ChEBI" id="CHEBI:16480"/>
        <dbReference type="ChEBI" id="CHEBI:17632"/>
        <dbReference type="ChEBI" id="CHEBI:57540"/>
        <dbReference type="ChEBI" id="CHEBI:57945"/>
        <dbReference type="EC" id="1.14.12.17"/>
    </reaction>
</comment>
<dbReference type="InterPro" id="IPR001709">
    <property type="entry name" value="Flavoprot_Pyr_Nucl_cyt_Rdtase"/>
</dbReference>
<comment type="cofactor">
    <cofactor evidence="15">
        <name>heme b</name>
        <dbReference type="ChEBI" id="CHEBI:60344"/>
    </cofactor>
    <text evidence="15">Binds 1 heme b (iron(II)-protoporphyrin IX) group per subunit.</text>
</comment>
<feature type="region of interest" description="Reductase" evidence="15">
    <location>
        <begin position="149"/>
        <end position="408"/>
    </location>
</feature>
<dbReference type="InterPro" id="IPR008333">
    <property type="entry name" value="Cbr1-like_FAD-bd_dom"/>
</dbReference>
<dbReference type="PROSITE" id="PS51384">
    <property type="entry name" value="FAD_FR"/>
    <property type="match status" value="1"/>
</dbReference>
<evidence type="ECO:0000256" key="15">
    <source>
        <dbReference type="HAMAP-Rule" id="MF_01252"/>
    </source>
</evidence>
<dbReference type="NCBIfam" id="NF009805">
    <property type="entry name" value="PRK13289.1"/>
    <property type="match status" value="1"/>
</dbReference>
<dbReference type="PANTHER" id="PTHR43396:SF3">
    <property type="entry name" value="FLAVOHEMOPROTEIN"/>
    <property type="match status" value="1"/>
</dbReference>
<gene>
    <name evidence="18" type="primary">hmpA</name>
    <name evidence="15" type="synonym">hmp</name>
    <name evidence="18" type="ORF">ACFFIX_11910</name>
</gene>
<dbReference type="Gene3D" id="2.40.30.10">
    <property type="entry name" value="Translation factors"/>
    <property type="match status" value="1"/>
</dbReference>
<comment type="similarity">
    <text evidence="1 15">In the C-terminal section; belongs to the flavoprotein pyridine nucleotide cytochrome reductase family.</text>
</comment>
<dbReference type="InterPro" id="IPR012292">
    <property type="entry name" value="Globin/Proto"/>
</dbReference>
<evidence type="ECO:0000259" key="17">
    <source>
        <dbReference type="PROSITE" id="PS51384"/>
    </source>
</evidence>
<comment type="function">
    <text evidence="15">Is involved in NO detoxification in an aerobic process, termed nitric oxide dioxygenase (NOD) reaction that utilizes O(2) and NAD(P)H to convert NO to nitrate, which protects the bacterium from various noxious nitrogen compounds. Therefore, plays a central role in the inducible response to nitrosative stress.</text>
</comment>
<keyword evidence="15" id="KW-0216">Detoxification</keyword>
<feature type="active site" description="Charge relay system" evidence="15">
    <location>
        <position position="137"/>
    </location>
</feature>
<evidence type="ECO:0000256" key="5">
    <source>
        <dbReference type="ARBA" id="ARBA00022621"/>
    </source>
</evidence>
<evidence type="ECO:0000256" key="3">
    <source>
        <dbReference type="ARBA" id="ARBA00022448"/>
    </source>
</evidence>
<evidence type="ECO:0000256" key="11">
    <source>
        <dbReference type="ARBA" id="ARBA00023004"/>
    </source>
</evidence>
<dbReference type="InterPro" id="IPR017938">
    <property type="entry name" value="Riboflavin_synthase-like_b-brl"/>
</dbReference>
<evidence type="ECO:0000259" key="16">
    <source>
        <dbReference type="PROSITE" id="PS01033"/>
    </source>
</evidence>
<feature type="binding site" evidence="15">
    <location>
        <begin position="395"/>
        <end position="398"/>
    </location>
    <ligand>
        <name>FAD</name>
        <dbReference type="ChEBI" id="CHEBI:57692"/>
    </ligand>
</feature>
<dbReference type="Pfam" id="PF00175">
    <property type="entry name" value="NAD_binding_1"/>
    <property type="match status" value="1"/>
</dbReference>
<comment type="cofactor">
    <cofactor evidence="15">
        <name>FAD</name>
        <dbReference type="ChEBI" id="CHEBI:57692"/>
    </cofactor>
    <text evidence="15">Binds 1 FAD per subunit.</text>
</comment>
<dbReference type="InterPro" id="IPR009050">
    <property type="entry name" value="Globin-like_sf"/>
</dbReference>
<dbReference type="RefSeq" id="WP_378934179.1">
    <property type="nucleotide sequence ID" value="NZ_JBHLVO010000008.1"/>
</dbReference>
<keyword evidence="12 15" id="KW-0520">NAD</keyword>
<accession>A0ABV6GFC0</accession>
<keyword evidence="7 15" id="KW-0479">Metal-binding</keyword>
<dbReference type="HAMAP" id="MF_01252">
    <property type="entry name" value="Hmp"/>
    <property type="match status" value="1"/>
</dbReference>
<feature type="binding site" evidence="15">
    <location>
        <begin position="275"/>
        <end position="280"/>
    </location>
    <ligand>
        <name>NADP(+)</name>
        <dbReference type="ChEBI" id="CHEBI:58349"/>
    </ligand>
</feature>
<evidence type="ECO:0000256" key="1">
    <source>
        <dbReference type="ARBA" id="ARBA00006401"/>
    </source>
</evidence>
<protein>
    <recommendedName>
        <fullName evidence="15">Flavohemoprotein</fullName>
    </recommendedName>
    <alternativeName>
        <fullName evidence="15">Flavohemoglobin</fullName>
    </alternativeName>
    <alternativeName>
        <fullName evidence="15">Hemoglobin-like protein</fullName>
    </alternativeName>
    <alternativeName>
        <fullName evidence="15">Nitric oxide dioxygenase</fullName>
        <shortName evidence="15">NO oxygenase</shortName>
        <shortName evidence="15">NOD</shortName>
        <ecNumber evidence="15">1.14.12.17</ecNumber>
    </alternativeName>
</protein>
<dbReference type="EC" id="1.14.12.17" evidence="15"/>
<reference evidence="18 19" key="1">
    <citation type="submission" date="2024-09" db="EMBL/GenBank/DDBJ databases">
        <authorList>
            <person name="Sun Q."/>
            <person name="Mori K."/>
        </authorList>
    </citation>
    <scope>NUCLEOTIDE SEQUENCE [LARGE SCALE GENOMIC DNA]</scope>
    <source>
        <strain evidence="18 19">CCM 7228</strain>
    </source>
</reference>
<evidence type="ECO:0000256" key="6">
    <source>
        <dbReference type="ARBA" id="ARBA00022630"/>
    </source>
</evidence>
<keyword evidence="3 15" id="KW-0813">Transport</keyword>